<dbReference type="PROSITE" id="PS50966">
    <property type="entry name" value="ZF_SWIM"/>
    <property type="match status" value="1"/>
</dbReference>
<evidence type="ECO:0000256" key="5">
    <source>
        <dbReference type="SAM" id="MobiDB-lite"/>
    </source>
</evidence>
<dbReference type="GO" id="GO:0008270">
    <property type="term" value="F:zinc ion binding"/>
    <property type="evidence" value="ECO:0007669"/>
    <property type="project" value="UniProtKB-KW"/>
</dbReference>
<protein>
    <recommendedName>
        <fullName evidence="6">SWIM-type domain-containing protein</fullName>
    </recommendedName>
</protein>
<accession>A0AAU9P3A2</accession>
<dbReference type="InterPro" id="IPR006564">
    <property type="entry name" value="Znf_PMZ"/>
</dbReference>
<organism evidence="7 8">
    <name type="scientific">Lactuca virosa</name>
    <dbReference type="NCBI Taxonomy" id="75947"/>
    <lineage>
        <taxon>Eukaryota</taxon>
        <taxon>Viridiplantae</taxon>
        <taxon>Streptophyta</taxon>
        <taxon>Embryophyta</taxon>
        <taxon>Tracheophyta</taxon>
        <taxon>Spermatophyta</taxon>
        <taxon>Magnoliopsida</taxon>
        <taxon>eudicotyledons</taxon>
        <taxon>Gunneridae</taxon>
        <taxon>Pentapetalae</taxon>
        <taxon>asterids</taxon>
        <taxon>campanulids</taxon>
        <taxon>Asterales</taxon>
        <taxon>Asteraceae</taxon>
        <taxon>Cichorioideae</taxon>
        <taxon>Cichorieae</taxon>
        <taxon>Lactucinae</taxon>
        <taxon>Lactuca</taxon>
    </lineage>
</organism>
<feature type="domain" description="SWIM-type" evidence="6">
    <location>
        <begin position="62"/>
        <end position="94"/>
    </location>
</feature>
<feature type="region of interest" description="Disordered" evidence="5">
    <location>
        <begin position="133"/>
        <end position="164"/>
    </location>
</feature>
<evidence type="ECO:0000313" key="8">
    <source>
        <dbReference type="Proteomes" id="UP001157418"/>
    </source>
</evidence>
<evidence type="ECO:0000256" key="1">
    <source>
        <dbReference type="ARBA" id="ARBA00022723"/>
    </source>
</evidence>
<dbReference type="PANTHER" id="PTHR31973:SF189">
    <property type="entry name" value="TRANSPOSASE, MUDR, PLANT, MULE TRANSPOSASE DOMAIN PROTEIN-RELATED"/>
    <property type="match status" value="1"/>
</dbReference>
<keyword evidence="3" id="KW-0862">Zinc</keyword>
<evidence type="ECO:0000256" key="3">
    <source>
        <dbReference type="ARBA" id="ARBA00022833"/>
    </source>
</evidence>
<evidence type="ECO:0000256" key="2">
    <source>
        <dbReference type="ARBA" id="ARBA00022771"/>
    </source>
</evidence>
<dbReference type="InterPro" id="IPR007527">
    <property type="entry name" value="Znf_SWIM"/>
</dbReference>
<sequence length="268" mass="30852">MLEELRMYMMNKLFTAKLNGWSSDVSYEIRLRLNELKLNQRFWEVLPSGLNQFETRSRSEAYDVDLDMRTCSCRMWLLNGYGCVHSVSAISYLNKDVEKYVDPYFVRAMYMKTYQSKICPMNGSKMWPETNYIPPLPPKNRRMPGRQKTKRVRDVSEKGGKHRVSKKGKKISCSLCKVEGYNKKTCPNVDRSRPNKLTTRVNRTKAPKGENVKKMSVEVASGSRTGMDGRDTHGSRVKRTKTTKGENVKKMVVEVASGSRTRMKCGDT</sequence>
<name>A0AAU9P3A2_9ASTR</name>
<proteinExistence type="predicted"/>
<dbReference type="PANTHER" id="PTHR31973">
    <property type="entry name" value="POLYPROTEIN, PUTATIVE-RELATED"/>
    <property type="match status" value="1"/>
</dbReference>
<feature type="compositionally biased region" description="Basic residues" evidence="5">
    <location>
        <begin position="139"/>
        <end position="151"/>
    </location>
</feature>
<dbReference type="EMBL" id="CAKMRJ010005523">
    <property type="protein sequence ID" value="CAH1444530.1"/>
    <property type="molecule type" value="Genomic_DNA"/>
</dbReference>
<dbReference type="AlphaFoldDB" id="A0AAU9P3A2"/>
<dbReference type="Proteomes" id="UP001157418">
    <property type="component" value="Unassembled WGS sequence"/>
</dbReference>
<keyword evidence="1" id="KW-0479">Metal-binding</keyword>
<evidence type="ECO:0000259" key="6">
    <source>
        <dbReference type="PROSITE" id="PS50966"/>
    </source>
</evidence>
<dbReference type="Pfam" id="PF04434">
    <property type="entry name" value="SWIM"/>
    <property type="match status" value="1"/>
</dbReference>
<evidence type="ECO:0000256" key="4">
    <source>
        <dbReference type="PROSITE-ProRule" id="PRU00325"/>
    </source>
</evidence>
<keyword evidence="8" id="KW-1185">Reference proteome</keyword>
<keyword evidence="2 4" id="KW-0863">Zinc-finger</keyword>
<reference evidence="7 8" key="1">
    <citation type="submission" date="2022-01" db="EMBL/GenBank/DDBJ databases">
        <authorList>
            <person name="Xiong W."/>
            <person name="Schranz E."/>
        </authorList>
    </citation>
    <scope>NUCLEOTIDE SEQUENCE [LARGE SCALE GENOMIC DNA]</scope>
</reference>
<dbReference type="SMART" id="SM00575">
    <property type="entry name" value="ZnF_PMZ"/>
    <property type="match status" value="1"/>
</dbReference>
<feature type="region of interest" description="Disordered" evidence="5">
    <location>
        <begin position="221"/>
        <end position="244"/>
    </location>
</feature>
<gene>
    <name evidence="7" type="ORF">LVIROSA_LOCUS30352</name>
</gene>
<evidence type="ECO:0000313" key="7">
    <source>
        <dbReference type="EMBL" id="CAH1444530.1"/>
    </source>
</evidence>
<comment type="caution">
    <text evidence="7">The sequence shown here is derived from an EMBL/GenBank/DDBJ whole genome shotgun (WGS) entry which is preliminary data.</text>
</comment>